<dbReference type="AlphaFoldDB" id="A0A9P6BX30"/>
<dbReference type="Proteomes" id="UP000807342">
    <property type="component" value="Unassembled WGS sequence"/>
</dbReference>
<dbReference type="EMBL" id="MU152053">
    <property type="protein sequence ID" value="KAF9441113.1"/>
    <property type="molecule type" value="Genomic_DNA"/>
</dbReference>
<feature type="non-terminal residue" evidence="1">
    <location>
        <position position="1"/>
    </location>
</feature>
<keyword evidence="2" id="KW-1185">Reference proteome</keyword>
<sequence length="131" mass="15273">GQRICAAVIPLISDLPTAKKLAVFMSATAKNFCSHCYLTYDQIHDLNFHNWKLWSWEEHLMNAYVWKKASTKEEQNDIFGAYGVRWSKLLHLPYWDPTSYIVIDSMHCFYLGLFHHHAVHIWGMDAAKDDG</sequence>
<gene>
    <name evidence="1" type="ORF">P691DRAFT_611908</name>
</gene>
<feature type="non-terminal residue" evidence="1">
    <location>
        <position position="131"/>
    </location>
</feature>
<protein>
    <submittedName>
        <fullName evidence="1">Uncharacterized protein</fullName>
    </submittedName>
</protein>
<comment type="caution">
    <text evidence="1">The sequence shown here is derived from an EMBL/GenBank/DDBJ whole genome shotgun (WGS) entry which is preliminary data.</text>
</comment>
<accession>A0A9P6BX30</accession>
<evidence type="ECO:0000313" key="1">
    <source>
        <dbReference type="EMBL" id="KAF9441113.1"/>
    </source>
</evidence>
<evidence type="ECO:0000313" key="2">
    <source>
        <dbReference type="Proteomes" id="UP000807342"/>
    </source>
</evidence>
<organism evidence="1 2">
    <name type="scientific">Macrolepiota fuliginosa MF-IS2</name>
    <dbReference type="NCBI Taxonomy" id="1400762"/>
    <lineage>
        <taxon>Eukaryota</taxon>
        <taxon>Fungi</taxon>
        <taxon>Dikarya</taxon>
        <taxon>Basidiomycota</taxon>
        <taxon>Agaricomycotina</taxon>
        <taxon>Agaricomycetes</taxon>
        <taxon>Agaricomycetidae</taxon>
        <taxon>Agaricales</taxon>
        <taxon>Agaricineae</taxon>
        <taxon>Agaricaceae</taxon>
        <taxon>Macrolepiota</taxon>
    </lineage>
</organism>
<name>A0A9P6BX30_9AGAR</name>
<reference evidence="1" key="1">
    <citation type="submission" date="2020-11" db="EMBL/GenBank/DDBJ databases">
        <authorList>
            <consortium name="DOE Joint Genome Institute"/>
            <person name="Ahrendt S."/>
            <person name="Riley R."/>
            <person name="Andreopoulos W."/>
            <person name="Labutti K."/>
            <person name="Pangilinan J."/>
            <person name="Ruiz-Duenas F.J."/>
            <person name="Barrasa J.M."/>
            <person name="Sanchez-Garcia M."/>
            <person name="Camarero S."/>
            <person name="Miyauchi S."/>
            <person name="Serrano A."/>
            <person name="Linde D."/>
            <person name="Babiker R."/>
            <person name="Drula E."/>
            <person name="Ayuso-Fernandez I."/>
            <person name="Pacheco R."/>
            <person name="Padilla G."/>
            <person name="Ferreira P."/>
            <person name="Barriuso J."/>
            <person name="Kellner H."/>
            <person name="Castanera R."/>
            <person name="Alfaro M."/>
            <person name="Ramirez L."/>
            <person name="Pisabarro A.G."/>
            <person name="Kuo A."/>
            <person name="Tritt A."/>
            <person name="Lipzen A."/>
            <person name="He G."/>
            <person name="Yan M."/>
            <person name="Ng V."/>
            <person name="Cullen D."/>
            <person name="Martin F."/>
            <person name="Rosso M.-N."/>
            <person name="Henrissat B."/>
            <person name="Hibbett D."/>
            <person name="Martinez A.T."/>
            <person name="Grigoriev I.V."/>
        </authorList>
    </citation>
    <scope>NUCLEOTIDE SEQUENCE</scope>
    <source>
        <strain evidence="1">MF-IS2</strain>
    </source>
</reference>
<dbReference type="OrthoDB" id="3039677at2759"/>
<proteinExistence type="predicted"/>